<name>A0ABZ0IKK1_9BACT</name>
<reference evidence="7 8" key="1">
    <citation type="journal article" date="2023" name="Microbiol. Resour. Announc.">
        <title>Complete Genome Sequence of Imperialibacter roseus strain P4T.</title>
        <authorList>
            <person name="Tizabi D.R."/>
            <person name="Bachvaroff T."/>
            <person name="Hill R.T."/>
        </authorList>
    </citation>
    <scope>NUCLEOTIDE SEQUENCE [LARGE SCALE GENOMIC DNA]</scope>
    <source>
        <strain evidence="7 8">P4T</strain>
    </source>
</reference>
<protein>
    <recommendedName>
        <fullName evidence="5 6">Large ribosomal subunit protein uL10</fullName>
    </recommendedName>
</protein>
<evidence type="ECO:0000256" key="4">
    <source>
        <dbReference type="ARBA" id="ARBA00023274"/>
    </source>
</evidence>
<keyword evidence="3 6" id="KW-0689">Ribosomal protein</keyword>
<dbReference type="Gene3D" id="3.30.70.1730">
    <property type="match status" value="1"/>
</dbReference>
<evidence type="ECO:0000256" key="5">
    <source>
        <dbReference type="ARBA" id="ARBA00035202"/>
    </source>
</evidence>
<dbReference type="Gene3D" id="6.10.250.290">
    <property type="match status" value="1"/>
</dbReference>
<dbReference type="InterPro" id="IPR047865">
    <property type="entry name" value="Ribosomal_uL10_bac_type"/>
</dbReference>
<dbReference type="CDD" id="cd05797">
    <property type="entry name" value="Ribosomal_L10"/>
    <property type="match status" value="1"/>
</dbReference>
<organism evidence="7 8">
    <name type="scientific">Imperialibacter roseus</name>
    <dbReference type="NCBI Taxonomy" id="1324217"/>
    <lineage>
        <taxon>Bacteria</taxon>
        <taxon>Pseudomonadati</taxon>
        <taxon>Bacteroidota</taxon>
        <taxon>Cytophagia</taxon>
        <taxon>Cytophagales</taxon>
        <taxon>Flammeovirgaceae</taxon>
        <taxon>Imperialibacter</taxon>
    </lineage>
</organism>
<dbReference type="RefSeq" id="WP_317487972.1">
    <property type="nucleotide sequence ID" value="NZ_CP136051.1"/>
</dbReference>
<accession>A0ABZ0IKK1</accession>
<comment type="function">
    <text evidence="1 6">Forms part of the ribosomal stalk, playing a central role in the interaction of the ribosome with GTP-bound translation factors.</text>
</comment>
<dbReference type="InterPro" id="IPR043141">
    <property type="entry name" value="Ribosomal_uL10-like_sf"/>
</dbReference>
<dbReference type="NCBIfam" id="NF000955">
    <property type="entry name" value="PRK00099.1-1"/>
    <property type="match status" value="1"/>
</dbReference>
<dbReference type="SUPFAM" id="SSF160369">
    <property type="entry name" value="Ribosomal protein L10-like"/>
    <property type="match status" value="1"/>
</dbReference>
<sequence length="177" mass="19426">MTREDKAVLIEELKEKFSNNGHFYITDASGLSVAEVNNFRGKCFDSGVEYRVIKNSLIRKALESLEGDFSPLNDTALKGFSGVLFSKEDAKAPAKLIKDFKKADKESRPKLKAASIEKDLFIGEQHLDMLISLKSKSELIGEVIGLLQSPAKNVIGALQSGQHKLAGIVKTLSEKES</sequence>
<dbReference type="PANTHER" id="PTHR11560">
    <property type="entry name" value="39S RIBOSOMAL PROTEIN L10, MITOCHONDRIAL"/>
    <property type="match status" value="1"/>
</dbReference>
<dbReference type="EMBL" id="CP136051">
    <property type="protein sequence ID" value="WOK05206.1"/>
    <property type="molecule type" value="Genomic_DNA"/>
</dbReference>
<keyword evidence="4 6" id="KW-0687">Ribonucleoprotein</keyword>
<evidence type="ECO:0000256" key="1">
    <source>
        <dbReference type="ARBA" id="ARBA00002633"/>
    </source>
</evidence>
<comment type="subunit">
    <text evidence="6">Part of the ribosomal stalk of the 50S ribosomal subunit. The N-terminus interacts with L11 and the large rRNA to form the base of the stalk. The C-terminus forms an elongated spine to which L12 dimers bind in a sequential fashion forming a multimeric L10(L12)X complex.</text>
</comment>
<dbReference type="PROSITE" id="PS01109">
    <property type="entry name" value="RIBOSOMAL_L10"/>
    <property type="match status" value="1"/>
</dbReference>
<dbReference type="InterPro" id="IPR022973">
    <property type="entry name" value="Ribosomal_uL10_bac"/>
</dbReference>
<evidence type="ECO:0000256" key="2">
    <source>
        <dbReference type="ARBA" id="ARBA00008889"/>
    </source>
</evidence>
<keyword evidence="6" id="KW-0699">rRNA-binding</keyword>
<keyword evidence="6" id="KW-0694">RNA-binding</keyword>
<evidence type="ECO:0000256" key="6">
    <source>
        <dbReference type="HAMAP-Rule" id="MF_00362"/>
    </source>
</evidence>
<proteinExistence type="inferred from homology"/>
<comment type="similarity">
    <text evidence="2 6">Belongs to the universal ribosomal protein uL10 family.</text>
</comment>
<gene>
    <name evidence="6 7" type="primary">rplJ</name>
    <name evidence="7" type="ORF">RT717_19155</name>
</gene>
<dbReference type="HAMAP" id="MF_00362">
    <property type="entry name" value="Ribosomal_uL10"/>
    <property type="match status" value="1"/>
</dbReference>
<evidence type="ECO:0000313" key="7">
    <source>
        <dbReference type="EMBL" id="WOK05206.1"/>
    </source>
</evidence>
<dbReference type="Proteomes" id="UP001302349">
    <property type="component" value="Chromosome"/>
</dbReference>
<keyword evidence="8" id="KW-1185">Reference proteome</keyword>
<dbReference type="InterPro" id="IPR001790">
    <property type="entry name" value="Ribosomal_uL10"/>
</dbReference>
<dbReference type="InterPro" id="IPR002363">
    <property type="entry name" value="Ribosomal_uL10_CS_bac"/>
</dbReference>
<dbReference type="GO" id="GO:0005840">
    <property type="term" value="C:ribosome"/>
    <property type="evidence" value="ECO:0007669"/>
    <property type="project" value="UniProtKB-KW"/>
</dbReference>
<evidence type="ECO:0000313" key="8">
    <source>
        <dbReference type="Proteomes" id="UP001302349"/>
    </source>
</evidence>
<evidence type="ECO:0000256" key="3">
    <source>
        <dbReference type="ARBA" id="ARBA00022980"/>
    </source>
</evidence>
<dbReference type="Pfam" id="PF00466">
    <property type="entry name" value="Ribosomal_L10"/>
    <property type="match status" value="1"/>
</dbReference>